<evidence type="ECO:0008006" key="3">
    <source>
        <dbReference type="Google" id="ProtNLM"/>
    </source>
</evidence>
<dbReference type="AlphaFoldDB" id="A0AAF3F6U4"/>
<sequence>MSEKKALVELFYDIISPYSWIQFEALESIYKGLANRASAEAILLGSNHEISWQSSTDDRPVKGCLHVERFGEKQSILGVEAASAVERCRDRDGQTTIQAQRMLAAKKRWRVGRSALRGRS</sequence>
<name>A0AAF3F6U4_9BILA</name>
<organism evidence="1 2">
    <name type="scientific">Mesorhabditis belari</name>
    <dbReference type="NCBI Taxonomy" id="2138241"/>
    <lineage>
        <taxon>Eukaryota</taxon>
        <taxon>Metazoa</taxon>
        <taxon>Ecdysozoa</taxon>
        <taxon>Nematoda</taxon>
        <taxon>Chromadorea</taxon>
        <taxon>Rhabditida</taxon>
        <taxon>Rhabditina</taxon>
        <taxon>Rhabditomorpha</taxon>
        <taxon>Rhabditoidea</taxon>
        <taxon>Rhabditidae</taxon>
        <taxon>Mesorhabditinae</taxon>
        <taxon>Mesorhabditis</taxon>
    </lineage>
</organism>
<protein>
    <recommendedName>
        <fullName evidence="3">DSBA-like thioredoxin domain-containing protein</fullName>
    </recommendedName>
</protein>
<keyword evidence="1" id="KW-1185">Reference proteome</keyword>
<evidence type="ECO:0000313" key="2">
    <source>
        <dbReference type="WBParaSite" id="MBELARI_LOCUS262"/>
    </source>
</evidence>
<dbReference type="WBParaSite" id="MBELARI_LOCUS262">
    <property type="protein sequence ID" value="MBELARI_LOCUS262"/>
    <property type="gene ID" value="MBELARI_LOCUS262"/>
</dbReference>
<proteinExistence type="predicted"/>
<reference evidence="2" key="1">
    <citation type="submission" date="2024-02" db="UniProtKB">
        <authorList>
            <consortium name="WormBaseParasite"/>
        </authorList>
    </citation>
    <scope>IDENTIFICATION</scope>
</reference>
<dbReference type="Proteomes" id="UP000887575">
    <property type="component" value="Unassembled WGS sequence"/>
</dbReference>
<dbReference type="Gene3D" id="3.40.30.10">
    <property type="entry name" value="Glutaredoxin"/>
    <property type="match status" value="1"/>
</dbReference>
<accession>A0AAF3F6U4</accession>
<evidence type="ECO:0000313" key="1">
    <source>
        <dbReference type="Proteomes" id="UP000887575"/>
    </source>
</evidence>